<evidence type="ECO:0000256" key="1">
    <source>
        <dbReference type="SAM" id="SignalP"/>
    </source>
</evidence>
<dbReference type="OrthoDB" id="5439402at2"/>
<evidence type="ECO:0000313" key="3">
    <source>
        <dbReference type="EMBL" id="SDK80486.1"/>
    </source>
</evidence>
<reference evidence="4" key="1">
    <citation type="submission" date="2016-10" db="EMBL/GenBank/DDBJ databases">
        <authorList>
            <person name="Varghese N."/>
            <person name="Submissions S."/>
        </authorList>
    </citation>
    <scope>NUCLEOTIDE SEQUENCE [LARGE SCALE GENOMIC DNA]</scope>
    <source>
        <strain evidence="4">DSM 16995</strain>
    </source>
</reference>
<dbReference type="InterPro" id="IPR021478">
    <property type="entry name" value="DUF3131"/>
</dbReference>
<keyword evidence="4" id="KW-1185">Reference proteome</keyword>
<dbReference type="Gene3D" id="1.50.10.140">
    <property type="match status" value="1"/>
</dbReference>
<protein>
    <recommendedName>
        <fullName evidence="2">DUF3131 domain-containing protein</fullName>
    </recommendedName>
</protein>
<dbReference type="Pfam" id="PF11329">
    <property type="entry name" value="DUF3131"/>
    <property type="match status" value="1"/>
</dbReference>
<gene>
    <name evidence="3" type="ORF">SAMN05660337_1293</name>
</gene>
<dbReference type="EMBL" id="FNGA01000002">
    <property type="protein sequence ID" value="SDK80486.1"/>
    <property type="molecule type" value="Genomic_DNA"/>
</dbReference>
<dbReference type="RefSeq" id="WP_092159434.1">
    <property type="nucleotide sequence ID" value="NZ_FNGA01000002.1"/>
</dbReference>
<dbReference type="Proteomes" id="UP000199053">
    <property type="component" value="Unassembled WGS sequence"/>
</dbReference>
<accession>A0A1G9EWG1</accession>
<evidence type="ECO:0000259" key="2">
    <source>
        <dbReference type="Pfam" id="PF11329"/>
    </source>
</evidence>
<feature type="domain" description="DUF3131" evidence="2">
    <location>
        <begin position="54"/>
        <end position="433"/>
    </location>
</feature>
<sequence length="475" mass="53885">MRIIFKKYISILVLLALVTSGFAISFPETTEAGFSPATRQIPRQGPLTPQEQKWAETAWDYFKNNVNQQTGLAGAQPNYSPFTMWDLSAHIAAVVAAKELGIIDSKEFDSRIRKIVAWLNIMELFRGDLPNQFYSADNGAMVDWSNQPGALGWSALDLGRLLTWLKILKERYPEYAEQIDKSVMRWNWSKLMDRQGIMFGASYYQRDENNLIHYAEGRLGYEEYAARGFGLWGADTTTASKIDPYSTITIFGVAVPFDARDPENEHAPNFVVTENYVLDGIEHNWDLPGDHNDNVNRHSDPMQAKFAWDVYKAQESRFLNTGILTAKTEDAVDQAPYFIYDTILGHGIPWATLSHEGTAMPELSSLNTKAALGLWVLFKSDYTDLLAEVASTMYEPGKGFYVGRYEKTGKLNQAITLNGNGVILEILLYKTQGKLLKYSDSKSYWDKFFESNSLPSKALPPWKYQPYITIHKYDP</sequence>
<dbReference type="STRING" id="246191.SAMN05660337_1293"/>
<keyword evidence="1" id="KW-0732">Signal</keyword>
<name>A0A1G9EWG1_9BACT</name>
<feature type="chain" id="PRO_5011770310" description="DUF3131 domain-containing protein" evidence="1">
    <location>
        <begin position="26"/>
        <end position="475"/>
    </location>
</feature>
<evidence type="ECO:0000313" key="4">
    <source>
        <dbReference type="Proteomes" id="UP000199053"/>
    </source>
</evidence>
<proteinExistence type="predicted"/>
<feature type="signal peptide" evidence="1">
    <location>
        <begin position="1"/>
        <end position="25"/>
    </location>
</feature>
<organism evidence="3 4">
    <name type="scientific">Maridesulfovibrio ferrireducens</name>
    <dbReference type="NCBI Taxonomy" id="246191"/>
    <lineage>
        <taxon>Bacteria</taxon>
        <taxon>Pseudomonadati</taxon>
        <taxon>Thermodesulfobacteriota</taxon>
        <taxon>Desulfovibrionia</taxon>
        <taxon>Desulfovibrionales</taxon>
        <taxon>Desulfovibrionaceae</taxon>
        <taxon>Maridesulfovibrio</taxon>
    </lineage>
</organism>
<dbReference type="AlphaFoldDB" id="A0A1G9EWG1"/>